<dbReference type="RefSeq" id="WP_149499143.1">
    <property type="nucleotide sequence ID" value="NZ_CP141221.1"/>
</dbReference>
<dbReference type="Proteomes" id="UP001239462">
    <property type="component" value="Unassembled WGS sequence"/>
</dbReference>
<reference evidence="1 2" key="1">
    <citation type="submission" date="2023-06" db="EMBL/GenBank/DDBJ databases">
        <title>Roseiconus lacunae JC819 isolated from Gulf of Mannar region, Tamil Nadu.</title>
        <authorList>
            <person name="Pk S."/>
            <person name="Ch S."/>
            <person name="Ch V.R."/>
        </authorList>
    </citation>
    <scope>NUCLEOTIDE SEQUENCE [LARGE SCALE GENOMIC DNA]</scope>
    <source>
        <strain evidence="1 2">JC819</strain>
    </source>
</reference>
<evidence type="ECO:0000313" key="1">
    <source>
        <dbReference type="EMBL" id="MDM4017279.1"/>
    </source>
</evidence>
<comment type="caution">
    <text evidence="1">The sequence shown here is derived from an EMBL/GenBank/DDBJ whole genome shotgun (WGS) entry which is preliminary data.</text>
</comment>
<sequence>METTDTKNLAVAASQVLASSSVPELRTLRVDEQCDELQLHGSVRSFYHKQLAQEAVFPIACGKQVVNYVDVQN</sequence>
<name>A0ABT7PL93_9BACT</name>
<proteinExistence type="predicted"/>
<organism evidence="1 2">
    <name type="scientific">Roseiconus lacunae</name>
    <dbReference type="NCBI Taxonomy" id="2605694"/>
    <lineage>
        <taxon>Bacteria</taxon>
        <taxon>Pseudomonadati</taxon>
        <taxon>Planctomycetota</taxon>
        <taxon>Planctomycetia</taxon>
        <taxon>Pirellulales</taxon>
        <taxon>Pirellulaceae</taxon>
        <taxon>Roseiconus</taxon>
    </lineage>
</organism>
<gene>
    <name evidence="1" type="ORF">QTN89_17665</name>
</gene>
<accession>A0ABT7PL93</accession>
<protein>
    <submittedName>
        <fullName evidence="1">BON domain-containing protein</fullName>
    </submittedName>
</protein>
<dbReference type="EMBL" id="JASZZN010000013">
    <property type="protein sequence ID" value="MDM4017279.1"/>
    <property type="molecule type" value="Genomic_DNA"/>
</dbReference>
<evidence type="ECO:0000313" key="2">
    <source>
        <dbReference type="Proteomes" id="UP001239462"/>
    </source>
</evidence>
<keyword evidence="2" id="KW-1185">Reference proteome</keyword>